<dbReference type="Proteomes" id="UP000887013">
    <property type="component" value="Unassembled WGS sequence"/>
</dbReference>
<evidence type="ECO:0000313" key="2">
    <source>
        <dbReference type="Proteomes" id="UP000887013"/>
    </source>
</evidence>
<reference evidence="1" key="1">
    <citation type="submission" date="2020-08" db="EMBL/GenBank/DDBJ databases">
        <title>Multicomponent nature underlies the extraordinary mechanical properties of spider dragline silk.</title>
        <authorList>
            <person name="Kono N."/>
            <person name="Nakamura H."/>
            <person name="Mori M."/>
            <person name="Yoshida Y."/>
            <person name="Ohtoshi R."/>
            <person name="Malay A.D."/>
            <person name="Moran D.A.P."/>
            <person name="Tomita M."/>
            <person name="Numata K."/>
            <person name="Arakawa K."/>
        </authorList>
    </citation>
    <scope>NUCLEOTIDE SEQUENCE</scope>
</reference>
<dbReference type="AlphaFoldDB" id="A0A8X6T412"/>
<proteinExistence type="predicted"/>
<sequence>MCTSQIFADATSAATVREQGGGEDDLGISSAVAHGVDGGLSVLCVYRLLRKKGLITTNRREHKKCTVFSFGREGLVMRKAGWVMLQYG</sequence>
<gene>
    <name evidence="1" type="ORF">NPIL_338771</name>
</gene>
<comment type="caution">
    <text evidence="1">The sequence shown here is derived from an EMBL/GenBank/DDBJ whole genome shotgun (WGS) entry which is preliminary data.</text>
</comment>
<protein>
    <submittedName>
        <fullName evidence="1">Uncharacterized protein</fullName>
    </submittedName>
</protein>
<name>A0A8X6T412_NEPPI</name>
<organism evidence="1 2">
    <name type="scientific">Nephila pilipes</name>
    <name type="common">Giant wood spider</name>
    <name type="synonym">Nephila maculata</name>
    <dbReference type="NCBI Taxonomy" id="299642"/>
    <lineage>
        <taxon>Eukaryota</taxon>
        <taxon>Metazoa</taxon>
        <taxon>Ecdysozoa</taxon>
        <taxon>Arthropoda</taxon>
        <taxon>Chelicerata</taxon>
        <taxon>Arachnida</taxon>
        <taxon>Araneae</taxon>
        <taxon>Araneomorphae</taxon>
        <taxon>Entelegynae</taxon>
        <taxon>Araneoidea</taxon>
        <taxon>Nephilidae</taxon>
        <taxon>Nephila</taxon>
    </lineage>
</organism>
<keyword evidence="2" id="KW-1185">Reference proteome</keyword>
<evidence type="ECO:0000313" key="1">
    <source>
        <dbReference type="EMBL" id="GFS78170.1"/>
    </source>
</evidence>
<dbReference type="EMBL" id="BMAW01051037">
    <property type="protein sequence ID" value="GFS78170.1"/>
    <property type="molecule type" value="Genomic_DNA"/>
</dbReference>
<accession>A0A8X6T412</accession>